<evidence type="ECO:0000256" key="3">
    <source>
        <dbReference type="ARBA" id="ARBA00023012"/>
    </source>
</evidence>
<keyword evidence="1" id="KW-0808">Transferase</keyword>
<evidence type="ECO:0000256" key="2">
    <source>
        <dbReference type="ARBA" id="ARBA00022777"/>
    </source>
</evidence>
<evidence type="ECO:0000256" key="1">
    <source>
        <dbReference type="ARBA" id="ARBA00022679"/>
    </source>
</evidence>
<feature type="domain" description="Signal transduction histidine kinase subgroup 3 dimerisation and phosphoacceptor" evidence="5">
    <location>
        <begin position="162"/>
        <end position="220"/>
    </location>
</feature>
<feature type="transmembrane region" description="Helical" evidence="4">
    <location>
        <begin position="110"/>
        <end position="127"/>
    </location>
</feature>
<dbReference type="RefSeq" id="WP_377120966.1">
    <property type="nucleotide sequence ID" value="NZ_JBHRSD010000006.1"/>
</dbReference>
<dbReference type="GO" id="GO:0016301">
    <property type="term" value="F:kinase activity"/>
    <property type="evidence" value="ECO:0007669"/>
    <property type="project" value="UniProtKB-KW"/>
</dbReference>
<proteinExistence type="predicted"/>
<keyword evidence="7" id="KW-1185">Reference proteome</keyword>
<dbReference type="CDD" id="cd16917">
    <property type="entry name" value="HATPase_UhpB-NarQ-NarX-like"/>
    <property type="match status" value="1"/>
</dbReference>
<keyword evidence="4" id="KW-1133">Transmembrane helix</keyword>
<dbReference type="Proteomes" id="UP001595453">
    <property type="component" value="Unassembled WGS sequence"/>
</dbReference>
<gene>
    <name evidence="6" type="ORF">ACFOEE_03510</name>
</gene>
<evidence type="ECO:0000313" key="6">
    <source>
        <dbReference type="EMBL" id="MFC3031590.1"/>
    </source>
</evidence>
<dbReference type="PANTHER" id="PTHR24421">
    <property type="entry name" value="NITRATE/NITRITE SENSOR PROTEIN NARX-RELATED"/>
    <property type="match status" value="1"/>
</dbReference>
<keyword evidence="3" id="KW-0902">Two-component regulatory system</keyword>
<accession>A0ABV7CG55</accession>
<dbReference type="Gene3D" id="1.20.5.1930">
    <property type="match status" value="1"/>
</dbReference>
<organism evidence="6 7">
    <name type="scientific">Pseudoalteromonas fenneropenaei</name>
    <dbReference type="NCBI Taxonomy" id="1737459"/>
    <lineage>
        <taxon>Bacteria</taxon>
        <taxon>Pseudomonadati</taxon>
        <taxon>Pseudomonadota</taxon>
        <taxon>Gammaproteobacteria</taxon>
        <taxon>Alteromonadales</taxon>
        <taxon>Pseudoalteromonadaceae</taxon>
        <taxon>Pseudoalteromonas</taxon>
    </lineage>
</organism>
<sequence length="346" mass="38676">MSLLDSRNSSSWWVLFTLHCALLPALLFVTNETRQHFSLASRYTGLGIAVALLVALLLQEDNSIILIYSIMLSAILAFYLPKWAYYSYIPAFLGLYLLAQAFYWHNGWRWVDVALFGCFHLFALVLSERMNQEQQAKENLQLANNQLAATSHLLSQAAAERERISLARELHDDVGHHLTSLILMLDVARRTHPQDDNLALCYQQARSCLTSVREVVSDKRQLQPVAIQTTLKELTRNLPNLTVTLDIASDLKVEDLNQAHCLLRTCQEAITNALKHSQASLVNIKIVQTADDIVATIADNGGHCPSLVNPGNGLLGLAERASACNAELSWNCTQARCFQLVLRIKL</sequence>
<evidence type="ECO:0000313" key="7">
    <source>
        <dbReference type="Proteomes" id="UP001595453"/>
    </source>
</evidence>
<feature type="transmembrane region" description="Helical" evidence="4">
    <location>
        <begin position="12"/>
        <end position="29"/>
    </location>
</feature>
<feature type="transmembrane region" description="Helical" evidence="4">
    <location>
        <begin position="85"/>
        <end position="104"/>
    </location>
</feature>
<protein>
    <submittedName>
        <fullName evidence="6">Sensor histidine kinase</fullName>
    </submittedName>
</protein>
<evidence type="ECO:0000256" key="4">
    <source>
        <dbReference type="SAM" id="Phobius"/>
    </source>
</evidence>
<dbReference type="InterPro" id="IPR050482">
    <property type="entry name" value="Sensor_HK_TwoCompSys"/>
</dbReference>
<dbReference type="SUPFAM" id="SSF55874">
    <property type="entry name" value="ATPase domain of HSP90 chaperone/DNA topoisomerase II/histidine kinase"/>
    <property type="match status" value="1"/>
</dbReference>
<name>A0ABV7CG55_9GAMM</name>
<dbReference type="EMBL" id="JBHRSD010000006">
    <property type="protein sequence ID" value="MFC3031590.1"/>
    <property type="molecule type" value="Genomic_DNA"/>
</dbReference>
<feature type="transmembrane region" description="Helical" evidence="4">
    <location>
        <begin position="41"/>
        <end position="58"/>
    </location>
</feature>
<comment type="caution">
    <text evidence="6">The sequence shown here is derived from an EMBL/GenBank/DDBJ whole genome shotgun (WGS) entry which is preliminary data.</text>
</comment>
<keyword evidence="4" id="KW-0812">Transmembrane</keyword>
<dbReference type="InterPro" id="IPR036890">
    <property type="entry name" value="HATPase_C_sf"/>
</dbReference>
<dbReference type="PANTHER" id="PTHR24421:SF59">
    <property type="entry name" value="OXYGEN SENSOR HISTIDINE KINASE NREB"/>
    <property type="match status" value="1"/>
</dbReference>
<dbReference type="Pfam" id="PF07730">
    <property type="entry name" value="HisKA_3"/>
    <property type="match status" value="1"/>
</dbReference>
<keyword evidence="2 6" id="KW-0418">Kinase</keyword>
<reference evidence="7" key="1">
    <citation type="journal article" date="2019" name="Int. J. Syst. Evol. Microbiol.">
        <title>The Global Catalogue of Microorganisms (GCM) 10K type strain sequencing project: providing services to taxonomists for standard genome sequencing and annotation.</title>
        <authorList>
            <consortium name="The Broad Institute Genomics Platform"/>
            <consortium name="The Broad Institute Genome Sequencing Center for Infectious Disease"/>
            <person name="Wu L."/>
            <person name="Ma J."/>
        </authorList>
    </citation>
    <scope>NUCLEOTIDE SEQUENCE [LARGE SCALE GENOMIC DNA]</scope>
    <source>
        <strain evidence="7">KCTC 42730</strain>
    </source>
</reference>
<keyword evidence="4" id="KW-0472">Membrane</keyword>
<dbReference type="InterPro" id="IPR011712">
    <property type="entry name" value="Sig_transdc_His_kin_sub3_dim/P"/>
</dbReference>
<evidence type="ECO:0000259" key="5">
    <source>
        <dbReference type="Pfam" id="PF07730"/>
    </source>
</evidence>
<dbReference type="Gene3D" id="3.30.565.10">
    <property type="entry name" value="Histidine kinase-like ATPase, C-terminal domain"/>
    <property type="match status" value="1"/>
</dbReference>
<feature type="transmembrane region" description="Helical" evidence="4">
    <location>
        <begin position="64"/>
        <end position="80"/>
    </location>
</feature>